<dbReference type="EMBL" id="QKYU01000002">
    <property type="protein sequence ID" value="PZW50429.1"/>
    <property type="molecule type" value="Genomic_DNA"/>
</dbReference>
<dbReference type="RefSeq" id="WP_111396581.1">
    <property type="nucleotide sequence ID" value="NZ_QKYU01000002.1"/>
</dbReference>
<gene>
    <name evidence="2" type="ORF">C8P66_102117</name>
</gene>
<sequence length="135" mass="14183">MIRASTLLLLLILAGCEAAIGPAMVATGASVVLTGRTLPDMVISAISGRDCSLAYLDGGEAYCRSDQPPAPVPFCTRSLGSVECWRAQPPLAMPPSRQVADSPPAQPPARPWWEPQGRGQLPQSWAPARAAPARP</sequence>
<evidence type="ECO:0000256" key="1">
    <source>
        <dbReference type="SAM" id="MobiDB-lite"/>
    </source>
</evidence>
<evidence type="ECO:0000313" key="3">
    <source>
        <dbReference type="Proteomes" id="UP000249688"/>
    </source>
</evidence>
<proteinExistence type="predicted"/>
<feature type="compositionally biased region" description="Low complexity" evidence="1">
    <location>
        <begin position="126"/>
        <end position="135"/>
    </location>
</feature>
<dbReference type="AlphaFoldDB" id="A0A2W7IT52"/>
<evidence type="ECO:0008006" key="4">
    <source>
        <dbReference type="Google" id="ProtNLM"/>
    </source>
</evidence>
<accession>A0A2W7IT52</accession>
<keyword evidence="3" id="KW-1185">Reference proteome</keyword>
<dbReference type="PROSITE" id="PS51257">
    <property type="entry name" value="PROKAR_LIPOPROTEIN"/>
    <property type="match status" value="1"/>
</dbReference>
<evidence type="ECO:0000313" key="2">
    <source>
        <dbReference type="EMBL" id="PZW50429.1"/>
    </source>
</evidence>
<organism evidence="2 3">
    <name type="scientific">Humitalea rosea</name>
    <dbReference type="NCBI Taxonomy" id="990373"/>
    <lineage>
        <taxon>Bacteria</taxon>
        <taxon>Pseudomonadati</taxon>
        <taxon>Pseudomonadota</taxon>
        <taxon>Alphaproteobacteria</taxon>
        <taxon>Acetobacterales</taxon>
        <taxon>Roseomonadaceae</taxon>
        <taxon>Humitalea</taxon>
    </lineage>
</organism>
<feature type="region of interest" description="Disordered" evidence="1">
    <location>
        <begin position="92"/>
        <end position="135"/>
    </location>
</feature>
<reference evidence="2 3" key="1">
    <citation type="submission" date="2018-06" db="EMBL/GenBank/DDBJ databases">
        <title>Genomic Encyclopedia of Archaeal and Bacterial Type Strains, Phase II (KMG-II): from individual species to whole genera.</title>
        <authorList>
            <person name="Goeker M."/>
        </authorList>
    </citation>
    <scope>NUCLEOTIDE SEQUENCE [LARGE SCALE GENOMIC DNA]</scope>
    <source>
        <strain evidence="2 3">DSM 24525</strain>
    </source>
</reference>
<name>A0A2W7IT52_9PROT</name>
<dbReference type="OrthoDB" id="7362049at2"/>
<comment type="caution">
    <text evidence="2">The sequence shown here is derived from an EMBL/GenBank/DDBJ whole genome shotgun (WGS) entry which is preliminary data.</text>
</comment>
<dbReference type="Proteomes" id="UP000249688">
    <property type="component" value="Unassembled WGS sequence"/>
</dbReference>
<protein>
    <recommendedName>
        <fullName evidence="4">Lipoprotein</fullName>
    </recommendedName>
</protein>